<feature type="transmembrane region" description="Helical" evidence="5">
    <location>
        <begin position="320"/>
        <end position="341"/>
    </location>
</feature>
<accession>A0A9W9Z8V9</accession>
<feature type="transmembrane region" description="Helical" evidence="5">
    <location>
        <begin position="217"/>
        <end position="242"/>
    </location>
</feature>
<protein>
    <recommendedName>
        <fullName evidence="6">Amino acid transporter transmembrane domain-containing protein</fullName>
    </recommendedName>
</protein>
<comment type="caution">
    <text evidence="7">The sequence shown here is derived from an EMBL/GenBank/DDBJ whole genome shotgun (WGS) entry which is preliminary data.</text>
</comment>
<evidence type="ECO:0000313" key="8">
    <source>
        <dbReference type="Proteomes" id="UP001163046"/>
    </source>
</evidence>
<feature type="transmembrane region" description="Helical" evidence="5">
    <location>
        <begin position="68"/>
        <end position="88"/>
    </location>
</feature>
<feature type="transmembrane region" description="Helical" evidence="5">
    <location>
        <begin position="286"/>
        <end position="308"/>
    </location>
</feature>
<gene>
    <name evidence="7" type="ORF">OS493_029687</name>
</gene>
<evidence type="ECO:0000256" key="2">
    <source>
        <dbReference type="ARBA" id="ARBA00022692"/>
    </source>
</evidence>
<comment type="subcellular location">
    <subcellularLocation>
        <location evidence="1">Membrane</location>
        <topology evidence="1">Multi-pass membrane protein</topology>
    </subcellularLocation>
</comment>
<proteinExistence type="predicted"/>
<feature type="transmembrane region" description="Helical" evidence="5">
    <location>
        <begin position="100"/>
        <end position="125"/>
    </location>
</feature>
<evidence type="ECO:0000256" key="1">
    <source>
        <dbReference type="ARBA" id="ARBA00004141"/>
    </source>
</evidence>
<sequence length="349" mass="37834">MAGSGILALPAAIVGSGWTGFALLVLCCFASGYCGTVLGRSWSILRERHDEYKGHVRYPYPAIGEKAYGRWASIAVSVCINITLIVLLPCSWLGTPKEFWGIAVGASVATAVACLMICVCIGLDMPADLKSVQQPTVTFQSFFSAFGTILFSFGGASTFPTIQTDMKKSSKFPMSVFWAYVGVVSMYVPVSILGFMAYGQDITSNILNSIGHNEHNIAAVTLDVVLALITLHLLFSFVIVVNPVSQHFEELLNIPQKFCLKRCLLRTGIMCFILGIGELIPKFGPILSLVGGSTVTALTFVFPCLFYLRIERNISLHTKVFLYELIAVGLFGGAASTYSAINDIRKVFS</sequence>
<dbReference type="GO" id="GO:0015179">
    <property type="term" value="F:L-amino acid transmembrane transporter activity"/>
    <property type="evidence" value="ECO:0007669"/>
    <property type="project" value="TreeGrafter"/>
</dbReference>
<evidence type="ECO:0000256" key="3">
    <source>
        <dbReference type="ARBA" id="ARBA00022989"/>
    </source>
</evidence>
<keyword evidence="4 5" id="KW-0472">Membrane</keyword>
<evidence type="ECO:0000256" key="4">
    <source>
        <dbReference type="ARBA" id="ARBA00023136"/>
    </source>
</evidence>
<evidence type="ECO:0000256" key="5">
    <source>
        <dbReference type="SAM" id="Phobius"/>
    </source>
</evidence>
<dbReference type="GO" id="GO:0005774">
    <property type="term" value="C:vacuolar membrane"/>
    <property type="evidence" value="ECO:0007669"/>
    <property type="project" value="TreeGrafter"/>
</dbReference>
<dbReference type="InterPro" id="IPR013057">
    <property type="entry name" value="AA_transpt_TM"/>
</dbReference>
<feature type="transmembrane region" description="Helical" evidence="5">
    <location>
        <begin position="137"/>
        <end position="156"/>
    </location>
</feature>
<dbReference type="PANTHER" id="PTHR22950">
    <property type="entry name" value="AMINO ACID TRANSPORTER"/>
    <property type="match status" value="1"/>
</dbReference>
<keyword evidence="2 5" id="KW-0812">Transmembrane</keyword>
<dbReference type="PANTHER" id="PTHR22950:SF703">
    <property type="entry name" value="AMINO ACID TRANSPORTER TRANSMEMBRANE DOMAIN-CONTAINING PROTEIN"/>
    <property type="match status" value="1"/>
</dbReference>
<dbReference type="Pfam" id="PF01490">
    <property type="entry name" value="Aa_trans"/>
    <property type="match status" value="1"/>
</dbReference>
<evidence type="ECO:0000259" key="6">
    <source>
        <dbReference type="Pfam" id="PF01490"/>
    </source>
</evidence>
<keyword evidence="3 5" id="KW-1133">Transmembrane helix</keyword>
<reference evidence="7" key="1">
    <citation type="submission" date="2023-01" db="EMBL/GenBank/DDBJ databases">
        <title>Genome assembly of the deep-sea coral Lophelia pertusa.</title>
        <authorList>
            <person name="Herrera S."/>
            <person name="Cordes E."/>
        </authorList>
    </citation>
    <scope>NUCLEOTIDE SEQUENCE</scope>
    <source>
        <strain evidence="7">USNM1676648</strain>
        <tissue evidence="7">Polyp</tissue>
    </source>
</reference>
<name>A0A9W9Z8V9_9CNID</name>
<dbReference type="OrthoDB" id="655540at2759"/>
<keyword evidence="8" id="KW-1185">Reference proteome</keyword>
<dbReference type="AlphaFoldDB" id="A0A9W9Z8V9"/>
<feature type="domain" description="Amino acid transporter transmembrane" evidence="6">
    <location>
        <begin position="80"/>
        <end position="341"/>
    </location>
</feature>
<evidence type="ECO:0000313" key="7">
    <source>
        <dbReference type="EMBL" id="KAJ7377328.1"/>
    </source>
</evidence>
<dbReference type="EMBL" id="MU826380">
    <property type="protein sequence ID" value="KAJ7377328.1"/>
    <property type="molecule type" value="Genomic_DNA"/>
</dbReference>
<feature type="transmembrane region" description="Helical" evidence="5">
    <location>
        <begin position="263"/>
        <end position="280"/>
    </location>
</feature>
<organism evidence="7 8">
    <name type="scientific">Desmophyllum pertusum</name>
    <dbReference type="NCBI Taxonomy" id="174260"/>
    <lineage>
        <taxon>Eukaryota</taxon>
        <taxon>Metazoa</taxon>
        <taxon>Cnidaria</taxon>
        <taxon>Anthozoa</taxon>
        <taxon>Hexacorallia</taxon>
        <taxon>Scleractinia</taxon>
        <taxon>Caryophylliina</taxon>
        <taxon>Caryophylliidae</taxon>
        <taxon>Desmophyllum</taxon>
    </lineage>
</organism>
<feature type="transmembrane region" description="Helical" evidence="5">
    <location>
        <begin position="177"/>
        <end position="197"/>
    </location>
</feature>
<feature type="transmembrane region" description="Helical" evidence="5">
    <location>
        <begin position="7"/>
        <end position="33"/>
    </location>
</feature>
<dbReference type="Proteomes" id="UP001163046">
    <property type="component" value="Unassembled WGS sequence"/>
</dbReference>